<dbReference type="Pfam" id="PF00170">
    <property type="entry name" value="bZIP_1"/>
    <property type="match status" value="1"/>
</dbReference>
<evidence type="ECO:0000256" key="6">
    <source>
        <dbReference type="ARBA" id="ARBA00023242"/>
    </source>
</evidence>
<proteinExistence type="inferred from homology"/>
<dbReference type="PANTHER" id="PTHR46164:SF3">
    <property type="entry name" value="ATF6, ISOFORM C"/>
    <property type="match status" value="1"/>
</dbReference>
<evidence type="ECO:0000256" key="5">
    <source>
        <dbReference type="ARBA" id="ARBA00023163"/>
    </source>
</evidence>
<evidence type="ECO:0000313" key="12">
    <source>
        <dbReference type="Proteomes" id="UP000007879"/>
    </source>
</evidence>
<evidence type="ECO:0000256" key="9">
    <source>
        <dbReference type="SAM" id="Phobius"/>
    </source>
</evidence>
<evidence type="ECO:0000256" key="3">
    <source>
        <dbReference type="ARBA" id="ARBA00023015"/>
    </source>
</evidence>
<reference evidence="11" key="2">
    <citation type="submission" date="2017-05" db="UniProtKB">
        <authorList>
            <consortium name="EnsemblMetazoa"/>
        </authorList>
    </citation>
    <scope>IDENTIFICATION</scope>
</reference>
<dbReference type="EnsemblMetazoa" id="Aqu2.1.37217_001">
    <property type="protein sequence ID" value="Aqu2.1.37217_001"/>
    <property type="gene ID" value="Aqu2.1.37217"/>
</dbReference>
<dbReference type="GO" id="GO:0030968">
    <property type="term" value="P:endoplasmic reticulum unfolded protein response"/>
    <property type="evidence" value="ECO:0007669"/>
    <property type="project" value="TreeGrafter"/>
</dbReference>
<reference evidence="12" key="1">
    <citation type="journal article" date="2010" name="Nature">
        <title>The Amphimedon queenslandica genome and the evolution of animal complexity.</title>
        <authorList>
            <person name="Srivastava M."/>
            <person name="Simakov O."/>
            <person name="Chapman J."/>
            <person name="Fahey B."/>
            <person name="Gauthier M.E."/>
            <person name="Mitros T."/>
            <person name="Richards G.S."/>
            <person name="Conaco C."/>
            <person name="Dacre M."/>
            <person name="Hellsten U."/>
            <person name="Larroux C."/>
            <person name="Putnam N.H."/>
            <person name="Stanke M."/>
            <person name="Adamska M."/>
            <person name="Darling A."/>
            <person name="Degnan S.M."/>
            <person name="Oakley T.H."/>
            <person name="Plachetzki D.C."/>
            <person name="Zhai Y."/>
            <person name="Adamski M."/>
            <person name="Calcino A."/>
            <person name="Cummins S.F."/>
            <person name="Goodstein D.M."/>
            <person name="Harris C."/>
            <person name="Jackson D.J."/>
            <person name="Leys S.P."/>
            <person name="Shu S."/>
            <person name="Woodcroft B.J."/>
            <person name="Vervoort M."/>
            <person name="Kosik K.S."/>
            <person name="Manning G."/>
            <person name="Degnan B.M."/>
            <person name="Rokhsar D.S."/>
        </authorList>
    </citation>
    <scope>NUCLEOTIDE SEQUENCE [LARGE SCALE GENOMIC DNA]</scope>
</reference>
<feature type="region of interest" description="Disordered" evidence="8">
    <location>
        <begin position="109"/>
        <end position="135"/>
    </location>
</feature>
<dbReference type="eggNOG" id="KOG4343">
    <property type="taxonomic scope" value="Eukaryota"/>
</dbReference>
<evidence type="ECO:0000259" key="10">
    <source>
        <dbReference type="PROSITE" id="PS50217"/>
    </source>
</evidence>
<evidence type="ECO:0000256" key="2">
    <source>
        <dbReference type="ARBA" id="ARBA00009050"/>
    </source>
</evidence>
<keyword evidence="9" id="KW-1133">Transmembrane helix</keyword>
<keyword evidence="9" id="KW-0472">Membrane</keyword>
<dbReference type="GO" id="GO:0016020">
    <property type="term" value="C:membrane"/>
    <property type="evidence" value="ECO:0007669"/>
    <property type="project" value="UniProtKB-SubCell"/>
</dbReference>
<dbReference type="GO" id="GO:0000978">
    <property type="term" value="F:RNA polymerase II cis-regulatory region sequence-specific DNA binding"/>
    <property type="evidence" value="ECO:0007669"/>
    <property type="project" value="TreeGrafter"/>
</dbReference>
<keyword evidence="9" id="KW-0812">Transmembrane</keyword>
<keyword evidence="6" id="KW-0539">Nucleus</keyword>
<dbReference type="InterPro" id="IPR051882">
    <property type="entry name" value="ATF_bZIP_TF"/>
</dbReference>
<evidence type="ECO:0000313" key="11">
    <source>
        <dbReference type="EnsemblMetazoa" id="Aqu2.1.37217_001"/>
    </source>
</evidence>
<dbReference type="PRINTS" id="PR00041">
    <property type="entry name" value="LEUZIPPRCREB"/>
</dbReference>
<accession>A0A1X7VCH4</accession>
<dbReference type="SMART" id="SM00338">
    <property type="entry name" value="BRLZ"/>
    <property type="match status" value="1"/>
</dbReference>
<dbReference type="InterPro" id="IPR046347">
    <property type="entry name" value="bZIP_sf"/>
</dbReference>
<protein>
    <recommendedName>
        <fullName evidence="10">BZIP domain-containing protein</fullName>
    </recommendedName>
</protein>
<comment type="similarity">
    <text evidence="2">Belongs to the bZIP family. ATF subfamily.</text>
</comment>
<evidence type="ECO:0000256" key="4">
    <source>
        <dbReference type="ARBA" id="ARBA00023125"/>
    </source>
</evidence>
<keyword evidence="12" id="KW-1185">Reference proteome</keyword>
<dbReference type="GO" id="GO:0000981">
    <property type="term" value="F:DNA-binding transcription factor activity, RNA polymerase II-specific"/>
    <property type="evidence" value="ECO:0007669"/>
    <property type="project" value="TreeGrafter"/>
</dbReference>
<comment type="subcellular location">
    <subcellularLocation>
        <location evidence="1">Membrane</location>
        <topology evidence="1">Single-pass membrane protein</topology>
    </subcellularLocation>
</comment>
<dbReference type="PANTHER" id="PTHR46164">
    <property type="entry name" value="ATF6, ISOFORM C"/>
    <property type="match status" value="1"/>
</dbReference>
<keyword evidence="3" id="KW-0805">Transcription regulation</keyword>
<feature type="compositionally biased region" description="Basic and acidic residues" evidence="8">
    <location>
        <begin position="125"/>
        <end position="135"/>
    </location>
</feature>
<feature type="domain" description="BZIP" evidence="10">
    <location>
        <begin position="134"/>
        <end position="197"/>
    </location>
</feature>
<dbReference type="Gene3D" id="1.20.5.170">
    <property type="match status" value="1"/>
</dbReference>
<dbReference type="KEGG" id="aqu:105312032"/>
<keyword evidence="7" id="KW-0175">Coiled coil</keyword>
<gene>
    <name evidence="11" type="primary">105312032</name>
</gene>
<evidence type="ECO:0000256" key="1">
    <source>
        <dbReference type="ARBA" id="ARBA00004167"/>
    </source>
</evidence>
<dbReference type="AlphaFoldDB" id="A0A1X7VCH4"/>
<dbReference type="OrthoDB" id="644067at2759"/>
<dbReference type="STRING" id="400682.A0A1X7VCH4"/>
<organism evidence="11">
    <name type="scientific">Amphimedon queenslandica</name>
    <name type="common">Sponge</name>
    <dbReference type="NCBI Taxonomy" id="400682"/>
    <lineage>
        <taxon>Eukaryota</taxon>
        <taxon>Metazoa</taxon>
        <taxon>Porifera</taxon>
        <taxon>Demospongiae</taxon>
        <taxon>Heteroscleromorpha</taxon>
        <taxon>Haplosclerida</taxon>
        <taxon>Niphatidae</taxon>
        <taxon>Amphimedon</taxon>
    </lineage>
</organism>
<sequence length="467" mass="51788">MATSGEHQTPEMVNSLLGDTNDLIDQLCSNEDIWNMIQLPDISEDFLNVYTKSPKDISCLATPPLSPPDSEDSLPCCQATKLKPRVVATSNGGLVQVLKSGETVPIKASLPELSNVSPPPSKRPRPLDNDEPKVSKRELRLIKNRESASLSRQKKKEYVQNLEIKLREAAAKNSALLQENESLRSTIVKLKKENEMLRGSSMSPMSPLSSVPRPAIVLVIIFCFTLSFFPLSYYYTGISPLSESPSTSLALHTPSTGRALMSLSNNNNNYHNSNRRRLELLRNDILLRRGLRHGSIHDNTICTCPPVSAPSSTHKSKEHNSTRALLLNAELAINFGKGELNQLLINDYINDDDDNDKLKTDGSLIIVSDSQIDQDNGCQCHSTTNRIATMYKSLKKSMTRDLSHFYLISFKDHLLLNAPARVSQSNPLLSVIIPAHNGTHASPPGYMPMLQLHCKVVDSSIFQMRLP</sequence>
<dbReference type="GO" id="GO:0005634">
    <property type="term" value="C:nucleus"/>
    <property type="evidence" value="ECO:0007669"/>
    <property type="project" value="TreeGrafter"/>
</dbReference>
<feature type="transmembrane region" description="Helical" evidence="9">
    <location>
        <begin position="215"/>
        <end position="235"/>
    </location>
</feature>
<evidence type="ECO:0000256" key="7">
    <source>
        <dbReference type="SAM" id="Coils"/>
    </source>
</evidence>
<keyword evidence="5" id="KW-0804">Transcription</keyword>
<feature type="coiled-coil region" evidence="7">
    <location>
        <begin position="152"/>
        <end position="200"/>
    </location>
</feature>
<evidence type="ECO:0000256" key="8">
    <source>
        <dbReference type="SAM" id="MobiDB-lite"/>
    </source>
</evidence>
<keyword evidence="4" id="KW-0238">DNA-binding</keyword>
<dbReference type="InterPro" id="IPR004827">
    <property type="entry name" value="bZIP"/>
</dbReference>
<dbReference type="EnsemblMetazoa" id="XM_019994230.1">
    <property type="protein sequence ID" value="XP_019849789.1"/>
    <property type="gene ID" value="LOC105312032"/>
</dbReference>
<dbReference type="Proteomes" id="UP000007879">
    <property type="component" value="Unassembled WGS sequence"/>
</dbReference>
<dbReference type="SUPFAM" id="SSF57959">
    <property type="entry name" value="Leucine zipper domain"/>
    <property type="match status" value="1"/>
</dbReference>
<dbReference type="InParanoid" id="A0A1X7VCH4"/>
<name>A0A1X7VCH4_AMPQE</name>
<dbReference type="PROSITE" id="PS50217">
    <property type="entry name" value="BZIP"/>
    <property type="match status" value="1"/>
</dbReference>